<keyword evidence="3" id="KW-1185">Reference proteome</keyword>
<name>A0ABV8WWM9_9BACI</name>
<proteinExistence type="predicted"/>
<protein>
    <submittedName>
        <fullName evidence="2">Uncharacterized protein</fullName>
    </submittedName>
</protein>
<evidence type="ECO:0000313" key="3">
    <source>
        <dbReference type="Proteomes" id="UP001595882"/>
    </source>
</evidence>
<keyword evidence="1" id="KW-0812">Transmembrane</keyword>
<feature type="transmembrane region" description="Helical" evidence="1">
    <location>
        <begin position="41"/>
        <end position="62"/>
    </location>
</feature>
<sequence length="70" mass="7921">MFIVWVTSNGAAGRGGTLYVSMLEDEHMLVSLFGVEKGWNLVSYLYSLSLSSLFLMFSKIVWKIRNKEGL</sequence>
<evidence type="ECO:0000256" key="1">
    <source>
        <dbReference type="SAM" id="Phobius"/>
    </source>
</evidence>
<keyword evidence="1" id="KW-1133">Transmembrane helix</keyword>
<dbReference type="Proteomes" id="UP001595882">
    <property type="component" value="Unassembled WGS sequence"/>
</dbReference>
<evidence type="ECO:0000313" key="2">
    <source>
        <dbReference type="EMBL" id="MFC4403855.1"/>
    </source>
</evidence>
<accession>A0ABV8WWM9</accession>
<reference evidence="3" key="1">
    <citation type="journal article" date="2019" name="Int. J. Syst. Evol. Microbiol.">
        <title>The Global Catalogue of Microorganisms (GCM) 10K type strain sequencing project: providing services to taxonomists for standard genome sequencing and annotation.</title>
        <authorList>
            <consortium name="The Broad Institute Genomics Platform"/>
            <consortium name="The Broad Institute Genome Sequencing Center for Infectious Disease"/>
            <person name="Wu L."/>
            <person name="Ma J."/>
        </authorList>
    </citation>
    <scope>NUCLEOTIDE SEQUENCE [LARGE SCALE GENOMIC DNA]</scope>
    <source>
        <strain evidence="3">CCUG 37865</strain>
    </source>
</reference>
<dbReference type="RefSeq" id="WP_390252384.1">
    <property type="nucleotide sequence ID" value="NZ_JBHSDT010000008.1"/>
</dbReference>
<gene>
    <name evidence="2" type="ORF">ACFOY7_12325</name>
</gene>
<keyword evidence="1" id="KW-0472">Membrane</keyword>
<comment type="caution">
    <text evidence="2">The sequence shown here is derived from an EMBL/GenBank/DDBJ whole genome shotgun (WGS) entry which is preliminary data.</text>
</comment>
<dbReference type="EMBL" id="JBHSDT010000008">
    <property type="protein sequence ID" value="MFC4403855.1"/>
    <property type="molecule type" value="Genomic_DNA"/>
</dbReference>
<organism evidence="2 3">
    <name type="scientific">Gracilibacillus xinjiangensis</name>
    <dbReference type="NCBI Taxonomy" id="1193282"/>
    <lineage>
        <taxon>Bacteria</taxon>
        <taxon>Bacillati</taxon>
        <taxon>Bacillota</taxon>
        <taxon>Bacilli</taxon>
        <taxon>Bacillales</taxon>
        <taxon>Bacillaceae</taxon>
        <taxon>Gracilibacillus</taxon>
    </lineage>
</organism>